<evidence type="ECO:0000256" key="4">
    <source>
        <dbReference type="ARBA" id="ARBA00022801"/>
    </source>
</evidence>
<dbReference type="InterPro" id="IPR022337">
    <property type="entry name" value="Inositol_monophosphatase_SuhB"/>
</dbReference>
<dbReference type="PANTHER" id="PTHR20854:SF4">
    <property type="entry name" value="INOSITOL-1-MONOPHOSPHATASE-RELATED"/>
    <property type="match status" value="1"/>
</dbReference>
<dbReference type="Proteomes" id="UP000269591">
    <property type="component" value="Unassembled WGS sequence"/>
</dbReference>
<comment type="similarity">
    <text evidence="7">Belongs to the inositol monophosphatase superfamily.</text>
</comment>
<accession>A0A3N0AS11</accession>
<dbReference type="PANTHER" id="PTHR20854">
    <property type="entry name" value="INOSITOL MONOPHOSPHATASE"/>
    <property type="match status" value="1"/>
</dbReference>
<gene>
    <name evidence="8" type="ORF">DMP06_10465</name>
</gene>
<dbReference type="EMBL" id="QIBX01000024">
    <property type="protein sequence ID" value="RNL37671.1"/>
    <property type="molecule type" value="Genomic_DNA"/>
</dbReference>
<dbReference type="PRINTS" id="PR01959">
    <property type="entry name" value="SBIMPHPHTASE"/>
</dbReference>
<organism evidence="8 9">
    <name type="scientific">Slackia equolifaciens</name>
    <dbReference type="NCBI Taxonomy" id="498718"/>
    <lineage>
        <taxon>Bacteria</taxon>
        <taxon>Bacillati</taxon>
        <taxon>Actinomycetota</taxon>
        <taxon>Coriobacteriia</taxon>
        <taxon>Eggerthellales</taxon>
        <taxon>Eggerthellaceae</taxon>
        <taxon>Slackia</taxon>
    </lineage>
</organism>
<dbReference type="PRINTS" id="PR00377">
    <property type="entry name" value="IMPHPHTASES"/>
</dbReference>
<dbReference type="InterPro" id="IPR020550">
    <property type="entry name" value="Inositol_monophosphatase_CS"/>
</dbReference>
<evidence type="ECO:0000256" key="6">
    <source>
        <dbReference type="PIRSR" id="PIRSR600760-2"/>
    </source>
</evidence>
<feature type="binding site" evidence="6">
    <location>
        <position position="89"/>
    </location>
    <ligand>
        <name>Mg(2+)</name>
        <dbReference type="ChEBI" id="CHEBI:18420"/>
        <label>1</label>
        <note>catalytic</note>
    </ligand>
</feature>
<dbReference type="Pfam" id="PF00459">
    <property type="entry name" value="Inositol_P"/>
    <property type="match status" value="1"/>
</dbReference>
<dbReference type="Gene3D" id="3.40.190.80">
    <property type="match status" value="1"/>
</dbReference>
<dbReference type="InterPro" id="IPR033942">
    <property type="entry name" value="IMPase"/>
</dbReference>
<dbReference type="PROSITE" id="PS00630">
    <property type="entry name" value="IMP_2"/>
    <property type="match status" value="1"/>
</dbReference>
<feature type="binding site" evidence="6">
    <location>
        <position position="215"/>
    </location>
    <ligand>
        <name>Mg(2+)</name>
        <dbReference type="ChEBI" id="CHEBI:18420"/>
        <label>1</label>
        <note>catalytic</note>
    </ligand>
</feature>
<protein>
    <recommendedName>
        <fullName evidence="7">Inositol-1-monophosphatase</fullName>
        <ecNumber evidence="7">3.1.3.25</ecNumber>
    </recommendedName>
</protein>
<keyword evidence="4 7" id="KW-0378">Hydrolase</keyword>
<keyword evidence="3 6" id="KW-0479">Metal-binding</keyword>
<dbReference type="OrthoDB" id="9772456at2"/>
<keyword evidence="9" id="KW-1185">Reference proteome</keyword>
<comment type="cofactor">
    <cofactor evidence="2 6 7">
        <name>Mg(2+)</name>
        <dbReference type="ChEBI" id="CHEBI:18420"/>
    </cofactor>
</comment>
<dbReference type="AlphaFoldDB" id="A0A3N0AS11"/>
<reference evidence="9" key="1">
    <citation type="submission" date="2018-05" db="EMBL/GenBank/DDBJ databases">
        <title>Genome Sequencing of selected type strains of the family Eggerthellaceae.</title>
        <authorList>
            <person name="Danylec N."/>
            <person name="Stoll D.A."/>
            <person name="Doetsch A."/>
            <person name="Huch M."/>
        </authorList>
    </citation>
    <scope>NUCLEOTIDE SEQUENCE [LARGE SCALE GENOMIC DNA]</scope>
    <source>
        <strain evidence="9">DSM 24851</strain>
    </source>
</reference>
<proteinExistence type="inferred from homology"/>
<dbReference type="CDD" id="cd01639">
    <property type="entry name" value="IMPase"/>
    <property type="match status" value="1"/>
</dbReference>
<dbReference type="Gene3D" id="3.30.540.10">
    <property type="entry name" value="Fructose-1,6-Bisphosphatase, subunit A, domain 1"/>
    <property type="match status" value="1"/>
</dbReference>
<evidence type="ECO:0000313" key="8">
    <source>
        <dbReference type="EMBL" id="RNL37671.1"/>
    </source>
</evidence>
<evidence type="ECO:0000256" key="1">
    <source>
        <dbReference type="ARBA" id="ARBA00001033"/>
    </source>
</evidence>
<name>A0A3N0AS11_9ACTN</name>
<feature type="binding site" evidence="6">
    <location>
        <position position="87"/>
    </location>
    <ligand>
        <name>Mg(2+)</name>
        <dbReference type="ChEBI" id="CHEBI:18420"/>
        <label>1</label>
        <note>catalytic</note>
    </ligand>
</feature>
<evidence type="ECO:0000256" key="5">
    <source>
        <dbReference type="ARBA" id="ARBA00022842"/>
    </source>
</evidence>
<dbReference type="GO" id="GO:0007165">
    <property type="term" value="P:signal transduction"/>
    <property type="evidence" value="ECO:0007669"/>
    <property type="project" value="TreeGrafter"/>
</dbReference>
<dbReference type="SUPFAM" id="SSF56655">
    <property type="entry name" value="Carbohydrate phosphatase"/>
    <property type="match status" value="1"/>
</dbReference>
<evidence type="ECO:0000256" key="3">
    <source>
        <dbReference type="ARBA" id="ARBA00022723"/>
    </source>
</evidence>
<dbReference type="EC" id="3.1.3.25" evidence="7"/>
<dbReference type="InterPro" id="IPR000760">
    <property type="entry name" value="Inositol_monophosphatase-like"/>
</dbReference>
<sequence>MRTTGLDQRIAHEVIEIVKEAGRFAARPFSVTDIHAKSRTDFVTNVDFAVQEQIRRRLAELTPNVPFIGEESTAYAADVSRVFWLLDPIDGTTNLIRGLIHSAVSLAYVEEGRPIFGVVYDPFSDECFTAAQGIGAFLNGESIQTSSFARLDECLASFGTAPGNRELTPQVFSSMRMMYDACVDLRHAGCASLDLVWIACGRLDVYVEHALKPWDYAAGMLIVNEAGGTVTSLDGSSPSLFYGSGIVASNGFVHDAALALLKEDCAQ</sequence>
<evidence type="ECO:0000313" key="9">
    <source>
        <dbReference type="Proteomes" id="UP000269591"/>
    </source>
</evidence>
<dbReference type="GO" id="GO:0006020">
    <property type="term" value="P:inositol metabolic process"/>
    <property type="evidence" value="ECO:0007669"/>
    <property type="project" value="TreeGrafter"/>
</dbReference>
<dbReference type="GO" id="GO:0008934">
    <property type="term" value="F:inositol monophosphate 1-phosphatase activity"/>
    <property type="evidence" value="ECO:0007669"/>
    <property type="project" value="InterPro"/>
</dbReference>
<feature type="binding site" evidence="6">
    <location>
        <position position="70"/>
    </location>
    <ligand>
        <name>Mg(2+)</name>
        <dbReference type="ChEBI" id="CHEBI:18420"/>
        <label>1</label>
        <note>catalytic</note>
    </ligand>
</feature>
<keyword evidence="5 6" id="KW-0460">Magnesium</keyword>
<evidence type="ECO:0000256" key="7">
    <source>
        <dbReference type="RuleBase" id="RU364068"/>
    </source>
</evidence>
<evidence type="ECO:0000256" key="2">
    <source>
        <dbReference type="ARBA" id="ARBA00001946"/>
    </source>
</evidence>
<comment type="caution">
    <text evidence="8">The sequence shown here is derived from an EMBL/GenBank/DDBJ whole genome shotgun (WGS) entry which is preliminary data.</text>
</comment>
<dbReference type="GO" id="GO:0046854">
    <property type="term" value="P:phosphatidylinositol phosphate biosynthetic process"/>
    <property type="evidence" value="ECO:0007669"/>
    <property type="project" value="InterPro"/>
</dbReference>
<comment type="catalytic activity">
    <reaction evidence="1 7">
        <text>a myo-inositol phosphate + H2O = myo-inositol + phosphate</text>
        <dbReference type="Rhea" id="RHEA:24056"/>
        <dbReference type="ChEBI" id="CHEBI:15377"/>
        <dbReference type="ChEBI" id="CHEBI:17268"/>
        <dbReference type="ChEBI" id="CHEBI:43474"/>
        <dbReference type="ChEBI" id="CHEBI:84139"/>
        <dbReference type="EC" id="3.1.3.25"/>
    </reaction>
</comment>
<feature type="binding site" evidence="6">
    <location>
        <position position="90"/>
    </location>
    <ligand>
        <name>Mg(2+)</name>
        <dbReference type="ChEBI" id="CHEBI:18420"/>
        <label>2</label>
    </ligand>
</feature>
<dbReference type="GO" id="GO:0046872">
    <property type="term" value="F:metal ion binding"/>
    <property type="evidence" value="ECO:0007669"/>
    <property type="project" value="UniProtKB-KW"/>
</dbReference>